<dbReference type="HOGENOM" id="CLU_1489768_0_0_1"/>
<comment type="caution">
    <text evidence="1">The sequence shown here is derived from an EMBL/GenBank/DDBJ whole genome shotgun (WGS) entry which is preliminary data.</text>
</comment>
<evidence type="ECO:0000313" key="1">
    <source>
        <dbReference type="EMBL" id="EXX65911.1"/>
    </source>
</evidence>
<organism evidence="1 2">
    <name type="scientific">Rhizophagus irregularis (strain DAOM 197198w)</name>
    <name type="common">Glomus intraradices</name>
    <dbReference type="NCBI Taxonomy" id="1432141"/>
    <lineage>
        <taxon>Eukaryota</taxon>
        <taxon>Fungi</taxon>
        <taxon>Fungi incertae sedis</taxon>
        <taxon>Mucoromycota</taxon>
        <taxon>Glomeromycotina</taxon>
        <taxon>Glomeromycetes</taxon>
        <taxon>Glomerales</taxon>
        <taxon>Glomeraceae</taxon>
        <taxon>Rhizophagus</taxon>
    </lineage>
</organism>
<dbReference type="AlphaFoldDB" id="A0A015L0Q5"/>
<name>A0A015L0Q5_RHIIW</name>
<accession>A0A015L0Q5</accession>
<reference evidence="1 2" key="1">
    <citation type="submission" date="2014-02" db="EMBL/GenBank/DDBJ databases">
        <title>Single nucleus genome sequencing reveals high similarity among nuclei of an endomycorrhizal fungus.</title>
        <authorList>
            <person name="Lin K."/>
            <person name="Geurts R."/>
            <person name="Zhang Z."/>
            <person name="Limpens E."/>
            <person name="Saunders D.G."/>
            <person name="Mu D."/>
            <person name="Pang E."/>
            <person name="Cao H."/>
            <person name="Cha H."/>
            <person name="Lin T."/>
            <person name="Zhou Q."/>
            <person name="Shang Y."/>
            <person name="Li Y."/>
            <person name="Ivanov S."/>
            <person name="Sharma T."/>
            <person name="Velzen R.V."/>
            <person name="Ruijter N.D."/>
            <person name="Aanen D.K."/>
            <person name="Win J."/>
            <person name="Kamoun S."/>
            <person name="Bisseling T."/>
            <person name="Huang S."/>
        </authorList>
    </citation>
    <scope>NUCLEOTIDE SEQUENCE [LARGE SCALE GENOMIC DNA]</scope>
    <source>
        <strain evidence="2">DAOM197198w</strain>
    </source>
</reference>
<gene>
    <name evidence="1" type="ORF">RirG_128770</name>
</gene>
<sequence length="181" mass="21381">MVKQFQDITASSVWNQTQLLRNCDGIDLFGINHPLVQFKFKERYERLFSKTCTLDDWNNKRIMQYMFKLYLKKHVPGNDELWYRILNRWYNQKIMLEAIGCKNITPFERDVSDMEFWSRAKDPKGDIETISNLFSNGFLNTTLNSTIRNDEFENCKDTANVFWYSLCESLDANPNGSSGKI</sequence>
<evidence type="ECO:0000313" key="2">
    <source>
        <dbReference type="Proteomes" id="UP000022910"/>
    </source>
</evidence>
<dbReference type="EMBL" id="JEMT01020164">
    <property type="protein sequence ID" value="EXX65911.1"/>
    <property type="molecule type" value="Genomic_DNA"/>
</dbReference>
<keyword evidence="2" id="KW-1185">Reference proteome</keyword>
<proteinExistence type="predicted"/>
<protein>
    <submittedName>
        <fullName evidence="1">Uncharacterized protein</fullName>
    </submittedName>
</protein>
<dbReference type="Proteomes" id="UP000022910">
    <property type="component" value="Unassembled WGS sequence"/>
</dbReference>
<dbReference type="OrthoDB" id="2304551at2759"/>